<feature type="transmembrane region" description="Helical" evidence="1">
    <location>
        <begin position="172"/>
        <end position="189"/>
    </location>
</feature>
<feature type="transmembrane region" description="Helical" evidence="1">
    <location>
        <begin position="307"/>
        <end position="331"/>
    </location>
</feature>
<keyword evidence="1" id="KW-0812">Transmembrane</keyword>
<evidence type="ECO:0000313" key="2">
    <source>
        <dbReference type="EMBL" id="SEQ10618.1"/>
    </source>
</evidence>
<feature type="transmembrane region" description="Helical" evidence="1">
    <location>
        <begin position="264"/>
        <end position="286"/>
    </location>
</feature>
<keyword evidence="3" id="KW-1185">Reference proteome</keyword>
<evidence type="ECO:0000256" key="1">
    <source>
        <dbReference type="SAM" id="Phobius"/>
    </source>
</evidence>
<feature type="transmembrane region" description="Helical" evidence="1">
    <location>
        <begin position="241"/>
        <end position="258"/>
    </location>
</feature>
<sequence length="442" mass="46926">MSINSISANLSNRWPGARVAGLIVITMCLLTLLNIVVPLGLTGATTLLAWLYVAIESPRLKPKQRKQILILFTAGVAAAILAWSQGSTITLPALFGEHLKLAMLLTAISFIGMASQIGCDVSKPGSRSFITTLLGMHLFSSVANFSSVIVVGDQIKNDKGIDQLSQLVLSRGFGMAVLWSPFLSLLPLVLEQVPGVELSQIYPFSIAIAATGLFLSTLEARLRATTALQSYAGYPLKRETLAMPFALIGMILLLSWQQPQLPTVFLVSLLSIIVPVGLLTLRTGIARSAEKVSQHITGKLSESRAEISLFMAAGVLAAGVKACIGVGLISLPFTETNAGVASLVLMMIVGLAYLGIHQLALVAIFAGLLADITTTPNLMAISYILGTALAMSGSTFSGLNFIMKSRFHATDSEIIRNQLPYNLVMIAVGCGVIFLMQALGVR</sequence>
<organism evidence="2 3">
    <name type="scientific">Amphritea atlantica</name>
    <dbReference type="NCBI Taxonomy" id="355243"/>
    <lineage>
        <taxon>Bacteria</taxon>
        <taxon>Pseudomonadati</taxon>
        <taxon>Pseudomonadota</taxon>
        <taxon>Gammaproteobacteria</taxon>
        <taxon>Oceanospirillales</taxon>
        <taxon>Oceanospirillaceae</taxon>
        <taxon>Amphritea</taxon>
    </lineage>
</organism>
<dbReference type="AlphaFoldDB" id="A0A1H9DD19"/>
<accession>A0A1H9DD19</accession>
<keyword evidence="1" id="KW-0472">Membrane</keyword>
<dbReference type="STRING" id="355243.SAMN03080615_00449"/>
<feature type="transmembrane region" description="Helical" evidence="1">
    <location>
        <begin position="343"/>
        <end position="369"/>
    </location>
</feature>
<feature type="transmembrane region" description="Helical" evidence="1">
    <location>
        <begin position="129"/>
        <end position="151"/>
    </location>
</feature>
<dbReference type="Proteomes" id="UP000198749">
    <property type="component" value="Unassembled WGS sequence"/>
</dbReference>
<feature type="transmembrane region" description="Helical" evidence="1">
    <location>
        <begin position="381"/>
        <end position="403"/>
    </location>
</feature>
<feature type="transmembrane region" description="Helical" evidence="1">
    <location>
        <begin position="98"/>
        <end position="117"/>
    </location>
</feature>
<feature type="transmembrane region" description="Helical" evidence="1">
    <location>
        <begin position="68"/>
        <end position="86"/>
    </location>
</feature>
<name>A0A1H9DD19_9GAMM</name>
<feature type="transmembrane region" description="Helical" evidence="1">
    <location>
        <begin position="201"/>
        <end position="220"/>
    </location>
</feature>
<feature type="transmembrane region" description="Helical" evidence="1">
    <location>
        <begin position="423"/>
        <end position="441"/>
    </location>
</feature>
<keyword evidence="1" id="KW-1133">Transmembrane helix</keyword>
<dbReference type="EMBL" id="FOGB01000001">
    <property type="protein sequence ID" value="SEQ10618.1"/>
    <property type="molecule type" value="Genomic_DNA"/>
</dbReference>
<gene>
    <name evidence="2" type="ORF">SAMN03080615_00449</name>
</gene>
<reference evidence="3" key="1">
    <citation type="submission" date="2016-10" db="EMBL/GenBank/DDBJ databases">
        <authorList>
            <person name="Varghese N."/>
            <person name="Submissions S."/>
        </authorList>
    </citation>
    <scope>NUCLEOTIDE SEQUENCE [LARGE SCALE GENOMIC DNA]</scope>
    <source>
        <strain evidence="3">DSM 18887</strain>
    </source>
</reference>
<feature type="transmembrane region" description="Helical" evidence="1">
    <location>
        <begin position="20"/>
        <end position="53"/>
    </location>
</feature>
<dbReference type="OrthoDB" id="8523687at2"/>
<protein>
    <submittedName>
        <fullName evidence="2">Uncharacterized protein</fullName>
    </submittedName>
</protein>
<evidence type="ECO:0000313" key="3">
    <source>
        <dbReference type="Proteomes" id="UP000198749"/>
    </source>
</evidence>
<dbReference type="RefSeq" id="WP_091353327.1">
    <property type="nucleotide sequence ID" value="NZ_AP025284.1"/>
</dbReference>
<proteinExistence type="predicted"/>